<sequence>MQEHHIVHRNDGGNDHVDVIGPGGWGVYDQSLWQLLTQRIQHNAHFRKSTAIVWQVATFSETSPCPGNSEKKGILSWRRMLRFIYRSQTVLAMHWNGQVLPVHGQHGLGIEKR</sequence>
<proteinExistence type="predicted"/>
<evidence type="ECO:0000313" key="1">
    <source>
        <dbReference type="EMBL" id="CAG6528804.1"/>
    </source>
</evidence>
<dbReference type="EMBL" id="HBUE01198970">
    <property type="protein sequence ID" value="CAG6528805.1"/>
    <property type="molecule type" value="Transcribed_RNA"/>
</dbReference>
<accession>A0A8D8MH54</accession>
<dbReference type="EMBL" id="HBUE01198969">
    <property type="protein sequence ID" value="CAG6528804.1"/>
    <property type="molecule type" value="Transcribed_RNA"/>
</dbReference>
<organism evidence="1">
    <name type="scientific">Culex pipiens</name>
    <name type="common">House mosquito</name>
    <dbReference type="NCBI Taxonomy" id="7175"/>
    <lineage>
        <taxon>Eukaryota</taxon>
        <taxon>Metazoa</taxon>
        <taxon>Ecdysozoa</taxon>
        <taxon>Arthropoda</taxon>
        <taxon>Hexapoda</taxon>
        <taxon>Insecta</taxon>
        <taxon>Pterygota</taxon>
        <taxon>Neoptera</taxon>
        <taxon>Endopterygota</taxon>
        <taxon>Diptera</taxon>
        <taxon>Nematocera</taxon>
        <taxon>Culicoidea</taxon>
        <taxon>Culicidae</taxon>
        <taxon>Culicinae</taxon>
        <taxon>Culicini</taxon>
        <taxon>Culex</taxon>
        <taxon>Culex</taxon>
    </lineage>
</organism>
<protein>
    <submittedName>
        <fullName evidence="1">(northern house mosquito) hypothetical protein</fullName>
    </submittedName>
</protein>
<name>A0A8D8MH54_CULPI</name>
<dbReference type="EMBL" id="HBUE01305067">
    <property type="protein sequence ID" value="CAG6580562.1"/>
    <property type="molecule type" value="Transcribed_RNA"/>
</dbReference>
<dbReference type="EMBL" id="HBUE01305066">
    <property type="protein sequence ID" value="CAG6580561.1"/>
    <property type="molecule type" value="Transcribed_RNA"/>
</dbReference>
<dbReference type="AlphaFoldDB" id="A0A8D8MH54"/>
<reference evidence="1" key="1">
    <citation type="submission" date="2021-05" db="EMBL/GenBank/DDBJ databases">
        <authorList>
            <person name="Alioto T."/>
            <person name="Alioto T."/>
            <person name="Gomez Garrido J."/>
        </authorList>
    </citation>
    <scope>NUCLEOTIDE SEQUENCE</scope>
</reference>